<name>A0A0A8Z676_ARUDO</name>
<dbReference type="AlphaFoldDB" id="A0A0A8Z676"/>
<accession>A0A0A8Z676</accession>
<reference evidence="1" key="1">
    <citation type="submission" date="2014-09" db="EMBL/GenBank/DDBJ databases">
        <authorList>
            <person name="Magalhaes I.L.F."/>
            <person name="Oliveira U."/>
            <person name="Santos F.R."/>
            <person name="Vidigal T.H.D.A."/>
            <person name="Brescovit A.D."/>
            <person name="Santos A.J."/>
        </authorList>
    </citation>
    <scope>NUCLEOTIDE SEQUENCE</scope>
    <source>
        <tissue evidence="1">Shoot tissue taken approximately 20 cm above the soil surface</tissue>
    </source>
</reference>
<evidence type="ECO:0000313" key="1">
    <source>
        <dbReference type="EMBL" id="JAD30357.1"/>
    </source>
</evidence>
<organism evidence="1">
    <name type="scientific">Arundo donax</name>
    <name type="common">Giant reed</name>
    <name type="synonym">Donax arundinaceus</name>
    <dbReference type="NCBI Taxonomy" id="35708"/>
    <lineage>
        <taxon>Eukaryota</taxon>
        <taxon>Viridiplantae</taxon>
        <taxon>Streptophyta</taxon>
        <taxon>Embryophyta</taxon>
        <taxon>Tracheophyta</taxon>
        <taxon>Spermatophyta</taxon>
        <taxon>Magnoliopsida</taxon>
        <taxon>Liliopsida</taxon>
        <taxon>Poales</taxon>
        <taxon>Poaceae</taxon>
        <taxon>PACMAD clade</taxon>
        <taxon>Arundinoideae</taxon>
        <taxon>Arundineae</taxon>
        <taxon>Arundo</taxon>
    </lineage>
</organism>
<reference evidence="1" key="2">
    <citation type="journal article" date="2015" name="Data Brief">
        <title>Shoot transcriptome of the giant reed, Arundo donax.</title>
        <authorList>
            <person name="Barrero R.A."/>
            <person name="Guerrero F.D."/>
            <person name="Moolhuijzen P."/>
            <person name="Goolsby J.A."/>
            <person name="Tidwell J."/>
            <person name="Bellgard S.E."/>
            <person name="Bellgard M.I."/>
        </authorList>
    </citation>
    <scope>NUCLEOTIDE SEQUENCE</scope>
    <source>
        <tissue evidence="1">Shoot tissue taken approximately 20 cm above the soil surface</tissue>
    </source>
</reference>
<protein>
    <submittedName>
        <fullName evidence="1">Uncharacterized protein</fullName>
    </submittedName>
</protein>
<proteinExistence type="predicted"/>
<sequence length="71" mass="8060">MGSTDTSKYKFPQKTQGVEELKPISHRKVEFSQEREAKLSNKNSKFPESTILRYSLVTGKTMQETTCSISS</sequence>
<dbReference type="EMBL" id="GBRH01267538">
    <property type="protein sequence ID" value="JAD30357.1"/>
    <property type="molecule type" value="Transcribed_RNA"/>
</dbReference>